<feature type="domain" description="Formyl transferase N-terminal" evidence="2">
    <location>
        <begin position="74"/>
        <end position="207"/>
    </location>
</feature>
<dbReference type="Proteomes" id="UP000290365">
    <property type="component" value="Chromosome"/>
</dbReference>
<dbReference type="EMBL" id="CP035758">
    <property type="protein sequence ID" value="QBD77966.1"/>
    <property type="molecule type" value="Genomic_DNA"/>
</dbReference>
<dbReference type="PANTHER" id="PTHR11138:SF5">
    <property type="entry name" value="METHIONYL-TRNA FORMYLTRANSFERASE, MITOCHONDRIAL"/>
    <property type="match status" value="1"/>
</dbReference>
<protein>
    <recommendedName>
        <fullName evidence="1">methionyl-tRNA formyltransferase</fullName>
        <ecNumber evidence="1">2.1.2.9</ecNumber>
    </recommendedName>
</protein>
<dbReference type="InterPro" id="IPR001555">
    <property type="entry name" value="GART_AS"/>
</dbReference>
<dbReference type="PANTHER" id="PTHR11138">
    <property type="entry name" value="METHIONYL-TRNA FORMYLTRANSFERASE"/>
    <property type="match status" value="1"/>
</dbReference>
<evidence type="ECO:0000313" key="3">
    <source>
        <dbReference type="EMBL" id="QBD77966.1"/>
    </source>
</evidence>
<keyword evidence="4" id="KW-1185">Reference proteome</keyword>
<gene>
    <name evidence="3" type="ORF">EPA93_18980</name>
</gene>
<dbReference type="SUPFAM" id="SSF53328">
    <property type="entry name" value="Formyltransferase"/>
    <property type="match status" value="1"/>
</dbReference>
<dbReference type="EC" id="2.1.2.9" evidence="1"/>
<keyword evidence="3" id="KW-0808">Transferase</keyword>
<dbReference type="GO" id="GO:0005829">
    <property type="term" value="C:cytosol"/>
    <property type="evidence" value="ECO:0007669"/>
    <property type="project" value="TreeGrafter"/>
</dbReference>
<dbReference type="GO" id="GO:0004479">
    <property type="term" value="F:methionyl-tRNA formyltransferase activity"/>
    <property type="evidence" value="ECO:0007669"/>
    <property type="project" value="UniProtKB-EC"/>
</dbReference>
<dbReference type="Gene3D" id="3.40.50.12230">
    <property type="match status" value="1"/>
</dbReference>
<dbReference type="CDD" id="cd08646">
    <property type="entry name" value="FMT_core_Met-tRNA-FMT_N"/>
    <property type="match status" value="1"/>
</dbReference>
<name>A0A4P6JSW1_KTERU</name>
<dbReference type="RefSeq" id="WP_129889019.1">
    <property type="nucleotide sequence ID" value="NZ_CP035758.1"/>
</dbReference>
<dbReference type="AlphaFoldDB" id="A0A4P6JSW1"/>
<sequence length="313" mass="34526">MFDPGGGSPRVIFFGMQGPFSLPSLVALLEAGIEVCAVVVPATPLPGTRQPAIQLREPPGVTRAALPLLNSSLQTSIVQLAWKRHIPVWEVQRLTSKETISQLTTYRPDMICVACFSLLIPPAILHLPRLGCLNVHPSLLPVNRGPVPIFWTFHEGHTTTGVTIHFMNKEMDRGDILAQEAITIPEGISYAALEELCANHGASLLARTVADLYAGRAMRTPQDETKSSYYSFPAEEDLLVVAEHWEVRQAYNFMCGVADWMGPIVLRAGEENFSVRKAISYSHGTMEQLDEAGQHERVVRCKDGWLHVKLNPA</sequence>
<evidence type="ECO:0000256" key="1">
    <source>
        <dbReference type="ARBA" id="ARBA00012261"/>
    </source>
</evidence>
<organism evidence="3 4">
    <name type="scientific">Ktedonosporobacter rubrisoli</name>
    <dbReference type="NCBI Taxonomy" id="2509675"/>
    <lineage>
        <taxon>Bacteria</taxon>
        <taxon>Bacillati</taxon>
        <taxon>Chloroflexota</taxon>
        <taxon>Ktedonobacteria</taxon>
        <taxon>Ktedonobacterales</taxon>
        <taxon>Ktedonosporobacteraceae</taxon>
        <taxon>Ktedonosporobacter</taxon>
    </lineage>
</organism>
<evidence type="ECO:0000313" key="4">
    <source>
        <dbReference type="Proteomes" id="UP000290365"/>
    </source>
</evidence>
<dbReference type="InterPro" id="IPR002376">
    <property type="entry name" value="Formyl_transf_N"/>
</dbReference>
<dbReference type="Pfam" id="PF00551">
    <property type="entry name" value="Formyl_trans_N"/>
    <property type="match status" value="1"/>
</dbReference>
<accession>A0A4P6JSW1</accession>
<dbReference type="OrthoDB" id="9802815at2"/>
<dbReference type="InterPro" id="IPR036477">
    <property type="entry name" value="Formyl_transf_N_sf"/>
</dbReference>
<evidence type="ECO:0000259" key="2">
    <source>
        <dbReference type="Pfam" id="PF00551"/>
    </source>
</evidence>
<reference evidence="3 4" key="1">
    <citation type="submission" date="2019-01" db="EMBL/GenBank/DDBJ databases">
        <title>Ktedonosporobacter rubrisoli SCAWS-G2.</title>
        <authorList>
            <person name="Huang Y."/>
            <person name="Yan B."/>
        </authorList>
    </citation>
    <scope>NUCLEOTIDE SEQUENCE [LARGE SCALE GENOMIC DNA]</scope>
    <source>
        <strain evidence="3 4">SCAWS-G2</strain>
    </source>
</reference>
<dbReference type="InterPro" id="IPR041711">
    <property type="entry name" value="Met-tRNA-FMT_N"/>
</dbReference>
<proteinExistence type="predicted"/>
<dbReference type="PROSITE" id="PS00373">
    <property type="entry name" value="GART"/>
    <property type="match status" value="1"/>
</dbReference>
<dbReference type="KEGG" id="kbs:EPA93_18980"/>